<dbReference type="PIRSF" id="PIRSF030802">
    <property type="entry name" value="UCP030802"/>
    <property type="match status" value="1"/>
</dbReference>
<protein>
    <submittedName>
        <fullName evidence="1">Predicted hydrolase (HAD superfamily)</fullName>
    </submittedName>
</protein>
<reference evidence="1 2" key="1">
    <citation type="submission" date="2018-06" db="EMBL/GenBank/DDBJ databases">
        <authorList>
            <consortium name="Pathogen Informatics"/>
            <person name="Doyle S."/>
        </authorList>
    </citation>
    <scope>NUCLEOTIDE SEQUENCE [LARGE SCALE GENOMIC DNA]</scope>
    <source>
        <strain evidence="1 2">NCTC1542</strain>
    </source>
</reference>
<gene>
    <name evidence="1" type="ORF">NCTC1542_06831</name>
</gene>
<dbReference type="Proteomes" id="UP000255389">
    <property type="component" value="Unassembled WGS sequence"/>
</dbReference>
<dbReference type="InterPro" id="IPR024197">
    <property type="entry name" value="TPP-like"/>
</dbReference>
<organism evidence="1 2">
    <name type="scientific">Mycolicibacterium fortuitum</name>
    <name type="common">Mycobacterium fortuitum</name>
    <dbReference type="NCBI Taxonomy" id="1766"/>
    <lineage>
        <taxon>Bacteria</taxon>
        <taxon>Bacillati</taxon>
        <taxon>Actinomycetota</taxon>
        <taxon>Actinomycetes</taxon>
        <taxon>Mycobacteriales</taxon>
        <taxon>Mycobacteriaceae</taxon>
        <taxon>Mycolicibacterium</taxon>
    </lineage>
</organism>
<dbReference type="SUPFAM" id="SSF56784">
    <property type="entry name" value="HAD-like"/>
    <property type="match status" value="1"/>
</dbReference>
<dbReference type="GO" id="GO:0016787">
    <property type="term" value="F:hydrolase activity"/>
    <property type="evidence" value="ECO:0007669"/>
    <property type="project" value="UniProtKB-KW"/>
</dbReference>
<accession>A0A378WCF9</accession>
<keyword evidence="1" id="KW-0378">Hydrolase</keyword>
<dbReference type="EMBL" id="UGQY01000006">
    <property type="protein sequence ID" value="SUA31477.1"/>
    <property type="molecule type" value="Genomic_DNA"/>
</dbReference>
<dbReference type="InterPro" id="IPR036412">
    <property type="entry name" value="HAD-like_sf"/>
</dbReference>
<evidence type="ECO:0000313" key="1">
    <source>
        <dbReference type="EMBL" id="SUA31477.1"/>
    </source>
</evidence>
<evidence type="ECO:0000313" key="2">
    <source>
        <dbReference type="Proteomes" id="UP000255389"/>
    </source>
</evidence>
<dbReference type="Gene3D" id="3.40.50.1000">
    <property type="entry name" value="HAD superfamily/HAD-like"/>
    <property type="match status" value="1"/>
</dbReference>
<dbReference type="InterPro" id="IPR023214">
    <property type="entry name" value="HAD_sf"/>
</dbReference>
<name>A0A378WCF9_MYCFO</name>
<dbReference type="AlphaFoldDB" id="A0A378WCF9"/>
<sequence>MTATALICSDLDRTLIYSRRFLDPQSGPAECVETLDGEPISFMTAAAINALERLASQQVVVPATTRTVAQYQRIALPGGPYRFAVTSNGGTILVDGQPDPVWSASVTAAVAAGGIALEEMLATLRARISDTWVRSVKTAEGLFCYLVVDEAAMPADFVSTWQAWCAPQGWKVSRQGRKVYTVPRSLCKSHAVDEVRRRLTATGELAADAAMLAAGDGALDAELLLAADTAIRPAHGELHAIGWQSDGLTITAARGAKAAEEILAWFHARSTTQNAQAL</sequence>
<proteinExistence type="predicted"/>